<dbReference type="FunFam" id="3.40.50.1860:FF:000001">
    <property type="entry name" value="Glutamate racemase"/>
    <property type="match status" value="1"/>
</dbReference>
<dbReference type="UniPathway" id="UPA00219"/>
<dbReference type="PANTHER" id="PTHR21198">
    <property type="entry name" value="GLUTAMATE RACEMASE"/>
    <property type="match status" value="1"/>
</dbReference>
<dbReference type="NCBIfam" id="TIGR00067">
    <property type="entry name" value="glut_race"/>
    <property type="match status" value="1"/>
</dbReference>
<name>A0A1H0TH74_9BACT</name>
<dbReference type="Gene3D" id="3.40.50.1860">
    <property type="match status" value="2"/>
</dbReference>
<dbReference type="InterPro" id="IPR004391">
    <property type="entry name" value="Glu_race"/>
</dbReference>
<gene>
    <name evidence="7" type="primary">murI</name>
    <name evidence="8" type="ORF">SAMN05660330_03072</name>
</gene>
<feature type="active site" description="Proton donor/acceptor" evidence="7">
    <location>
        <position position="69"/>
    </location>
</feature>
<dbReference type="OrthoDB" id="9801055at2"/>
<dbReference type="InterPro" id="IPR001920">
    <property type="entry name" value="Asp/Glu_race"/>
</dbReference>
<feature type="binding site" evidence="7">
    <location>
        <begin position="38"/>
        <end position="39"/>
    </location>
    <ligand>
        <name>substrate</name>
    </ligand>
</feature>
<protein>
    <recommendedName>
        <fullName evidence="2 7">Glutamate racemase</fullName>
        <ecNumber evidence="2 7">5.1.1.3</ecNumber>
    </recommendedName>
</protein>
<accession>A0A1H0TH74</accession>
<evidence type="ECO:0000313" key="8">
    <source>
        <dbReference type="EMBL" id="SDP52928.1"/>
    </source>
</evidence>
<dbReference type="InterPro" id="IPR033134">
    <property type="entry name" value="Asp/Glu_racemase_AS_2"/>
</dbReference>
<dbReference type="PANTHER" id="PTHR21198:SF2">
    <property type="entry name" value="GLUTAMATE RACEMASE"/>
    <property type="match status" value="1"/>
</dbReference>
<keyword evidence="5 7" id="KW-0413">Isomerase</keyword>
<keyword evidence="9" id="KW-1185">Reference proteome</keyword>
<feature type="binding site" evidence="7">
    <location>
        <begin position="180"/>
        <end position="181"/>
    </location>
    <ligand>
        <name>substrate</name>
    </ligand>
</feature>
<evidence type="ECO:0000256" key="7">
    <source>
        <dbReference type="HAMAP-Rule" id="MF_00258"/>
    </source>
</evidence>
<dbReference type="GO" id="GO:0009252">
    <property type="term" value="P:peptidoglycan biosynthetic process"/>
    <property type="evidence" value="ECO:0007669"/>
    <property type="project" value="UniProtKB-UniRule"/>
</dbReference>
<dbReference type="GO" id="GO:0071555">
    <property type="term" value="P:cell wall organization"/>
    <property type="evidence" value="ECO:0007669"/>
    <property type="project" value="UniProtKB-KW"/>
</dbReference>
<comment type="similarity">
    <text evidence="7">Belongs to the aspartate/glutamate racemases family.</text>
</comment>
<dbReference type="Pfam" id="PF01177">
    <property type="entry name" value="Asp_Glu_race"/>
    <property type="match status" value="1"/>
</dbReference>
<dbReference type="EMBL" id="FNJI01000024">
    <property type="protein sequence ID" value="SDP52928.1"/>
    <property type="molecule type" value="Genomic_DNA"/>
</dbReference>
<evidence type="ECO:0000256" key="6">
    <source>
        <dbReference type="ARBA" id="ARBA00023316"/>
    </source>
</evidence>
<keyword evidence="6 7" id="KW-0961">Cell wall biogenesis/degradation</keyword>
<comment type="caution">
    <text evidence="7">Lacks conserved residue(s) required for the propagation of feature annotation.</text>
</comment>
<evidence type="ECO:0000256" key="5">
    <source>
        <dbReference type="ARBA" id="ARBA00023235"/>
    </source>
</evidence>
<dbReference type="InterPro" id="IPR015942">
    <property type="entry name" value="Asp/Glu/hydantoin_racemase"/>
</dbReference>
<comment type="function">
    <text evidence="7">Provides the (R)-glutamate required for cell wall biosynthesis.</text>
</comment>
<dbReference type="EC" id="5.1.1.3" evidence="2 7"/>
<evidence type="ECO:0000256" key="4">
    <source>
        <dbReference type="ARBA" id="ARBA00022984"/>
    </source>
</evidence>
<reference evidence="8 9" key="1">
    <citation type="submission" date="2016-10" db="EMBL/GenBank/DDBJ databases">
        <authorList>
            <person name="de Groot N.N."/>
        </authorList>
    </citation>
    <scope>NUCLEOTIDE SEQUENCE [LARGE SCALE GENOMIC DNA]</scope>
    <source>
        <strain evidence="8 9">DSM 12130</strain>
    </source>
</reference>
<dbReference type="PROSITE" id="PS00924">
    <property type="entry name" value="ASP_GLU_RACEMASE_2"/>
    <property type="match status" value="1"/>
</dbReference>
<evidence type="ECO:0000256" key="1">
    <source>
        <dbReference type="ARBA" id="ARBA00001602"/>
    </source>
</evidence>
<feature type="active site" description="Proton donor/acceptor" evidence="7">
    <location>
        <position position="179"/>
    </location>
</feature>
<keyword evidence="4 7" id="KW-0573">Peptidoglycan synthesis</keyword>
<evidence type="ECO:0000313" key="9">
    <source>
        <dbReference type="Proteomes" id="UP000199073"/>
    </source>
</evidence>
<proteinExistence type="inferred from homology"/>
<keyword evidence="3 7" id="KW-0133">Cell shape</keyword>
<dbReference type="RefSeq" id="WP_092224390.1">
    <property type="nucleotide sequence ID" value="NZ_FNJI01000024.1"/>
</dbReference>
<dbReference type="GO" id="GO:0008881">
    <property type="term" value="F:glutamate racemase activity"/>
    <property type="evidence" value="ECO:0007669"/>
    <property type="project" value="UniProtKB-UniRule"/>
</dbReference>
<sequence>MIGIFDSGVGGMTVARSIELALPNYPVVYLGDIARTPYGSKSAAIITNYAIENSGFLVDKGAKVIVIACSSASSVATEQLRREFDVPIIEVITPAVREAAKVTRGRVGVIGTSATIRSESYPRLLTKQDPALKVYSKACPLLCPLVEEGWTGRRETKMILRRYLHDLKKHQIDTLILGCTHYPLLKHLIQPRIGKKVHLIDPAQATAENLKTFLVQNPVVKEEPSHTPEDNLYYVTDTSQSATEIATRIFQREMKLLPA</sequence>
<evidence type="ECO:0000256" key="2">
    <source>
        <dbReference type="ARBA" id="ARBA00013090"/>
    </source>
</evidence>
<dbReference type="HAMAP" id="MF_00258">
    <property type="entry name" value="Glu_racemase"/>
    <property type="match status" value="1"/>
</dbReference>
<dbReference type="STRING" id="91360.SAMN05660330_03072"/>
<organism evidence="8 9">
    <name type="scientific">Desulforhopalus singaporensis</name>
    <dbReference type="NCBI Taxonomy" id="91360"/>
    <lineage>
        <taxon>Bacteria</taxon>
        <taxon>Pseudomonadati</taxon>
        <taxon>Thermodesulfobacteriota</taxon>
        <taxon>Desulfobulbia</taxon>
        <taxon>Desulfobulbales</taxon>
        <taxon>Desulfocapsaceae</taxon>
        <taxon>Desulforhopalus</taxon>
    </lineage>
</organism>
<comment type="pathway">
    <text evidence="7">Cell wall biogenesis; peptidoglycan biosynthesis.</text>
</comment>
<dbReference type="Proteomes" id="UP000199073">
    <property type="component" value="Unassembled WGS sequence"/>
</dbReference>
<feature type="binding site" evidence="7">
    <location>
        <begin position="6"/>
        <end position="7"/>
    </location>
    <ligand>
        <name>substrate</name>
    </ligand>
</feature>
<comment type="catalytic activity">
    <reaction evidence="1 7">
        <text>L-glutamate = D-glutamate</text>
        <dbReference type="Rhea" id="RHEA:12813"/>
        <dbReference type="ChEBI" id="CHEBI:29985"/>
        <dbReference type="ChEBI" id="CHEBI:29986"/>
        <dbReference type="EC" id="5.1.1.3"/>
    </reaction>
</comment>
<dbReference type="AlphaFoldDB" id="A0A1H0TH74"/>
<dbReference type="SUPFAM" id="SSF53681">
    <property type="entry name" value="Aspartate/glutamate racemase"/>
    <property type="match status" value="2"/>
</dbReference>
<evidence type="ECO:0000256" key="3">
    <source>
        <dbReference type="ARBA" id="ARBA00022960"/>
    </source>
</evidence>
<dbReference type="GO" id="GO:0008360">
    <property type="term" value="P:regulation of cell shape"/>
    <property type="evidence" value="ECO:0007669"/>
    <property type="project" value="UniProtKB-KW"/>
</dbReference>